<reference evidence="1 2" key="1">
    <citation type="journal article" date="2014" name="Genome Announc.">
        <title>Genome Sequence of Afipia felis Strain 76713, Isolated in Hospital Water Using an Amoeba Co-Culture Procedure.</title>
        <authorList>
            <person name="Benamar S."/>
            <person name="La Scola B."/>
            <person name="Croce O."/>
        </authorList>
    </citation>
    <scope>NUCLEOTIDE SEQUENCE [LARGE SCALE GENOMIC DNA]</scope>
    <source>
        <strain evidence="1 2">76713</strain>
    </source>
</reference>
<accession>A0A090MPG6</accession>
<comment type="caution">
    <text evidence="1">The sequence shown here is derived from an EMBL/GenBank/DDBJ whole genome shotgun (WGS) entry which is preliminary data.</text>
</comment>
<evidence type="ECO:0000313" key="1">
    <source>
        <dbReference type="EMBL" id="CEG08157.1"/>
    </source>
</evidence>
<sequence>MLAELDAGQQRAVCHAGCSKQAVALHHVLNAIDHAGILDPHLGSALALLVGIEDQATLHLAADAAQRRRSQHAFRRATGADVNIDAGVLRIGSVDHTGVVAVGDEAHRGTGRTHGVDDVGMARTVEDQCGDRRGMHVLGAGETADVLGRRRVEVDHVLGVTGPHSDLLHINVGRIEKRAAFGHRHGGDRTRHALGAQRRTFQRIDRDVDFRPELGADLLTDEQHRGFVALALADHDRALDWNLVQLAAHRIDRCLIGGLLVAMSAQARRRHRGTLRHAHDFQCQDALKQELRRDGNGRHQ</sequence>
<dbReference type="Proteomes" id="UP000035762">
    <property type="component" value="Unassembled WGS sequence"/>
</dbReference>
<keyword evidence="2" id="KW-1185">Reference proteome</keyword>
<gene>
    <name evidence="1" type="ORF">BN961_01571</name>
</gene>
<dbReference type="AlphaFoldDB" id="A0A090MPG6"/>
<dbReference type="EMBL" id="CCAZ020000001">
    <property type="protein sequence ID" value="CEG08157.1"/>
    <property type="molecule type" value="Genomic_DNA"/>
</dbReference>
<dbReference type="STRING" id="1035.BN961_01571"/>
<protein>
    <submittedName>
        <fullName evidence="1">Uncharacterized protein</fullName>
    </submittedName>
</protein>
<evidence type="ECO:0000313" key="2">
    <source>
        <dbReference type="Proteomes" id="UP000035762"/>
    </source>
</evidence>
<name>A0A090MPG6_AFIFE</name>
<organism evidence="1 2">
    <name type="scientific">Afipia felis</name>
    <name type="common">Cat scratch disease bacillus</name>
    <dbReference type="NCBI Taxonomy" id="1035"/>
    <lineage>
        <taxon>Bacteria</taxon>
        <taxon>Pseudomonadati</taxon>
        <taxon>Pseudomonadota</taxon>
        <taxon>Alphaproteobacteria</taxon>
        <taxon>Hyphomicrobiales</taxon>
        <taxon>Nitrobacteraceae</taxon>
        <taxon>Afipia</taxon>
    </lineage>
</organism>
<proteinExistence type="predicted"/>